<keyword evidence="4" id="KW-0804">Transcription</keyword>
<dbReference type="GO" id="GO:0003677">
    <property type="term" value="F:DNA binding"/>
    <property type="evidence" value="ECO:0007669"/>
    <property type="project" value="UniProtKB-KW"/>
</dbReference>
<keyword evidence="3" id="KW-0238">DNA-binding</keyword>
<dbReference type="Gene3D" id="1.10.10.10">
    <property type="entry name" value="Winged helix-like DNA-binding domain superfamily/Winged helix DNA-binding domain"/>
    <property type="match status" value="1"/>
</dbReference>
<evidence type="ECO:0000256" key="4">
    <source>
        <dbReference type="ARBA" id="ARBA00023163"/>
    </source>
</evidence>
<name>A0AAU7CTK5_9BACT</name>
<dbReference type="AlphaFoldDB" id="A0AAU7CTK5"/>
<sequence length="197" mass="22706">MIDTSLDTLLVKLTRGDDSAAERVFRDYEPFLRAMIRKRLTPALRTKFDTMDIVQSVWTDVLESYRAEGWKFTDRDHLRAFLGRVTYNHFCRQCRRHGPSLKREQPLSGNESPAIFTSNEPRPSQLAQAGELWKTISDLCPSNHLEVVRLKREGVPLAEIAERTGLHEGSVRRILYELARRLAAERTRTGQVAKLSR</sequence>
<evidence type="ECO:0000256" key="3">
    <source>
        <dbReference type="ARBA" id="ARBA00023125"/>
    </source>
</evidence>
<evidence type="ECO:0000256" key="1">
    <source>
        <dbReference type="ARBA" id="ARBA00023015"/>
    </source>
</evidence>
<organism evidence="7">
    <name type="scientific">Singulisphaera sp. Ch08</name>
    <dbReference type="NCBI Taxonomy" id="3120278"/>
    <lineage>
        <taxon>Bacteria</taxon>
        <taxon>Pseudomonadati</taxon>
        <taxon>Planctomycetota</taxon>
        <taxon>Planctomycetia</taxon>
        <taxon>Isosphaerales</taxon>
        <taxon>Isosphaeraceae</taxon>
        <taxon>Singulisphaera</taxon>
    </lineage>
</organism>
<dbReference type="NCBIfam" id="TIGR02937">
    <property type="entry name" value="sigma70-ECF"/>
    <property type="match status" value="1"/>
</dbReference>
<evidence type="ECO:0000256" key="5">
    <source>
        <dbReference type="SAM" id="MobiDB-lite"/>
    </source>
</evidence>
<reference evidence="7" key="1">
    <citation type="submission" date="2024-05" db="EMBL/GenBank/DDBJ databases">
        <title>Planctomycetes of the genus Singulisphaera possess chitinolytic capabilities.</title>
        <authorList>
            <person name="Ivanova A."/>
        </authorList>
    </citation>
    <scope>NUCLEOTIDE SEQUENCE</scope>
    <source>
        <strain evidence="7">Ch08T</strain>
    </source>
</reference>
<dbReference type="InterPro" id="IPR013325">
    <property type="entry name" value="RNA_pol_sigma_r2"/>
</dbReference>
<dbReference type="InterPro" id="IPR005471">
    <property type="entry name" value="Tscrpt_reg_IclR_N"/>
</dbReference>
<evidence type="ECO:0000313" key="7">
    <source>
        <dbReference type="EMBL" id="XBH08364.1"/>
    </source>
</evidence>
<dbReference type="Gene3D" id="1.10.1740.10">
    <property type="match status" value="1"/>
</dbReference>
<feature type="region of interest" description="Disordered" evidence="5">
    <location>
        <begin position="101"/>
        <end position="121"/>
    </location>
</feature>
<dbReference type="GO" id="GO:0006352">
    <property type="term" value="P:DNA-templated transcription initiation"/>
    <property type="evidence" value="ECO:0007669"/>
    <property type="project" value="InterPro"/>
</dbReference>
<dbReference type="InterPro" id="IPR039425">
    <property type="entry name" value="RNA_pol_sigma-70-like"/>
</dbReference>
<dbReference type="RefSeq" id="WP_406701206.1">
    <property type="nucleotide sequence ID" value="NZ_CP155447.1"/>
</dbReference>
<keyword evidence="1" id="KW-0805">Transcription regulation</keyword>
<feature type="domain" description="HTH iclR-type" evidence="6">
    <location>
        <begin position="145"/>
        <end position="181"/>
    </location>
</feature>
<dbReference type="Pfam" id="PF09339">
    <property type="entry name" value="HTH_IclR"/>
    <property type="match status" value="1"/>
</dbReference>
<protein>
    <submittedName>
        <fullName evidence="7">Sigma-70 family RNA polymerase sigma factor</fullName>
    </submittedName>
</protein>
<evidence type="ECO:0000259" key="6">
    <source>
        <dbReference type="Pfam" id="PF09339"/>
    </source>
</evidence>
<dbReference type="PANTHER" id="PTHR43133">
    <property type="entry name" value="RNA POLYMERASE ECF-TYPE SIGMA FACTO"/>
    <property type="match status" value="1"/>
</dbReference>
<dbReference type="PANTHER" id="PTHR43133:SF8">
    <property type="entry name" value="RNA POLYMERASE SIGMA FACTOR HI_1459-RELATED"/>
    <property type="match status" value="1"/>
</dbReference>
<dbReference type="InterPro" id="IPR036388">
    <property type="entry name" value="WH-like_DNA-bd_sf"/>
</dbReference>
<keyword evidence="2" id="KW-0731">Sigma factor</keyword>
<dbReference type="SUPFAM" id="SSF88946">
    <property type="entry name" value="Sigma2 domain of RNA polymerase sigma factors"/>
    <property type="match status" value="1"/>
</dbReference>
<dbReference type="EMBL" id="CP155447">
    <property type="protein sequence ID" value="XBH08364.1"/>
    <property type="molecule type" value="Genomic_DNA"/>
</dbReference>
<proteinExistence type="predicted"/>
<dbReference type="InterPro" id="IPR014284">
    <property type="entry name" value="RNA_pol_sigma-70_dom"/>
</dbReference>
<gene>
    <name evidence="7" type="ORF">V5E97_24070</name>
</gene>
<evidence type="ECO:0000256" key="2">
    <source>
        <dbReference type="ARBA" id="ARBA00023082"/>
    </source>
</evidence>
<accession>A0AAU7CTK5</accession>
<dbReference type="GO" id="GO:0016987">
    <property type="term" value="F:sigma factor activity"/>
    <property type="evidence" value="ECO:0007669"/>
    <property type="project" value="UniProtKB-KW"/>
</dbReference>
<feature type="compositionally biased region" description="Polar residues" evidence="5">
    <location>
        <begin position="107"/>
        <end position="121"/>
    </location>
</feature>